<dbReference type="PANTHER" id="PTHR30002">
    <property type="entry name" value="EPOXYQUEUOSINE REDUCTASE"/>
    <property type="match status" value="1"/>
</dbReference>
<dbReference type="Gene3D" id="1.25.10.10">
    <property type="entry name" value="Leucine-rich Repeat Variant"/>
    <property type="match status" value="1"/>
</dbReference>
<dbReference type="InterPro" id="IPR016024">
    <property type="entry name" value="ARM-type_fold"/>
</dbReference>
<dbReference type="EMBL" id="JAQOTG010000008">
    <property type="protein sequence ID" value="MDE8564276.1"/>
    <property type="molecule type" value="Genomic_DNA"/>
</dbReference>
<accession>A0ABT5W4N7</accession>
<feature type="binding site" evidence="9">
    <location>
        <position position="134"/>
    </location>
    <ligand>
        <name>cob(II)alamin</name>
        <dbReference type="ChEBI" id="CHEBI:16304"/>
    </ligand>
</feature>
<feature type="binding site" evidence="9">
    <location>
        <position position="158"/>
    </location>
    <ligand>
        <name>cob(II)alamin</name>
        <dbReference type="ChEBI" id="CHEBI:16304"/>
    </ligand>
</feature>
<feature type="binding site" evidence="9">
    <location>
        <position position="155"/>
    </location>
    <ligand>
        <name>cob(II)alamin</name>
        <dbReference type="ChEBI" id="CHEBI:16304"/>
    </ligand>
</feature>
<dbReference type="PROSITE" id="PS00198">
    <property type="entry name" value="4FE4S_FER_1"/>
    <property type="match status" value="1"/>
</dbReference>
<dbReference type="Proteomes" id="UP001213979">
    <property type="component" value="Unassembled WGS sequence"/>
</dbReference>
<dbReference type="RefSeq" id="WP_275191913.1">
    <property type="nucleotide sequence ID" value="NZ_JAQOTG010000008.1"/>
</dbReference>
<comment type="subcellular location">
    <subcellularLocation>
        <location evidence="9">Cytoplasm</location>
    </subcellularLocation>
</comment>
<dbReference type="Pfam" id="PF13646">
    <property type="entry name" value="HEAT_2"/>
    <property type="match status" value="1"/>
</dbReference>
<dbReference type="Gene3D" id="3.30.70.20">
    <property type="match status" value="1"/>
</dbReference>
<feature type="binding site" evidence="9">
    <location>
        <position position="191"/>
    </location>
    <ligand>
        <name>[4Fe-4S] cluster</name>
        <dbReference type="ChEBI" id="CHEBI:49883"/>
        <label>1</label>
    </ligand>
</feature>
<reference evidence="11 12" key="1">
    <citation type="submission" date="2023-01" db="EMBL/GenBank/DDBJ databases">
        <title>Genome-based reclassification of Anoxybacillus geothermalis as a later heterotypic synonym of Anoxybacillus rupiensis.</title>
        <authorList>
            <person name="Inan Bektas K."/>
            <person name="Canakci S."/>
            <person name="Belduz A.A."/>
            <person name="Guler H.H."/>
        </authorList>
    </citation>
    <scope>NUCLEOTIDE SEQUENCE [LARGE SCALE GENOMIC DNA]</scope>
    <source>
        <strain evidence="11 12">DSM 17127</strain>
    </source>
</reference>
<feature type="binding site" evidence="9">
    <location>
        <position position="247"/>
    </location>
    <ligand>
        <name>[4Fe-4S] cluster</name>
        <dbReference type="ChEBI" id="CHEBI:49883"/>
        <label>1</label>
    </ligand>
</feature>
<feature type="binding site" evidence="9">
    <location>
        <position position="220"/>
    </location>
    <ligand>
        <name>tRNA</name>
        <dbReference type="ChEBI" id="CHEBI:17843"/>
    </ligand>
</feature>
<feature type="binding site" evidence="9">
    <location>
        <position position="188"/>
    </location>
    <ligand>
        <name>[4Fe-4S] cluster</name>
        <dbReference type="ChEBI" id="CHEBI:49883"/>
        <label>1</label>
    </ligand>
</feature>
<dbReference type="SMART" id="SM00567">
    <property type="entry name" value="EZ_HEAT"/>
    <property type="match status" value="2"/>
</dbReference>
<feature type="binding site" evidence="9">
    <location>
        <begin position="240"/>
        <end position="241"/>
    </location>
    <ligand>
        <name>cob(II)alamin</name>
        <dbReference type="ChEBI" id="CHEBI:16304"/>
    </ligand>
</feature>
<gene>
    <name evidence="9 11" type="primary">queG</name>
    <name evidence="11" type="ORF">PNH38_10270</name>
</gene>
<evidence type="ECO:0000256" key="2">
    <source>
        <dbReference type="ARBA" id="ARBA00022490"/>
    </source>
</evidence>
<protein>
    <recommendedName>
        <fullName evidence="9">Epoxyqueuosine reductase</fullName>
        <ecNumber evidence="9">1.17.99.6</ecNumber>
    </recommendedName>
    <alternativeName>
        <fullName evidence="9">Queuosine biosynthesis protein QueG</fullName>
    </alternativeName>
</protein>
<feature type="binding site" evidence="9">
    <location>
        <position position="298"/>
    </location>
    <ligand>
        <name>tRNA</name>
        <dbReference type="ChEBI" id="CHEBI:17843"/>
    </ligand>
</feature>
<dbReference type="EC" id="1.17.99.6" evidence="9"/>
<dbReference type="InterPro" id="IPR004453">
    <property type="entry name" value="QueG"/>
</dbReference>
<comment type="function">
    <text evidence="9">Catalyzes the conversion of epoxyqueuosine (oQ) to queuosine (Q), which is a hypermodified base found in the wobble positions of tRNA(Asp), tRNA(Asn), tRNA(His) and tRNA(Tyr).</text>
</comment>
<feature type="binding site" evidence="9">
    <location>
        <position position="281"/>
    </location>
    <ligand>
        <name>tRNA</name>
        <dbReference type="ChEBI" id="CHEBI:17843"/>
    </ligand>
</feature>
<keyword evidence="3 9" id="KW-0819">tRNA processing</keyword>
<comment type="similarity">
    <text evidence="9">Belongs to the QueG family.</text>
</comment>
<keyword evidence="4 9" id="KW-0479">Metal-binding</keyword>
<comment type="caution">
    <text evidence="11">The sequence shown here is derived from an EMBL/GenBank/DDBJ whole genome shotgun (WGS) entry which is preliminary data.</text>
</comment>
<feature type="binding site" evidence="9">
    <location>
        <position position="295"/>
    </location>
    <ligand>
        <name>tRNA</name>
        <dbReference type="ChEBI" id="CHEBI:17843"/>
    </ligand>
</feature>
<dbReference type="HAMAP" id="MF_00916">
    <property type="entry name" value="QueG"/>
    <property type="match status" value="1"/>
</dbReference>
<dbReference type="PANTHER" id="PTHR30002:SF4">
    <property type="entry name" value="EPOXYQUEUOSINE REDUCTASE"/>
    <property type="match status" value="1"/>
</dbReference>
<feature type="domain" description="4Fe-4S ferredoxin-type" evidence="10">
    <location>
        <begin position="177"/>
        <end position="208"/>
    </location>
</feature>
<comment type="cofactor">
    <cofactor evidence="9">
        <name>cob(II)alamin</name>
        <dbReference type="ChEBI" id="CHEBI:16304"/>
    </cofactor>
</comment>
<dbReference type="InterPro" id="IPR013542">
    <property type="entry name" value="QueG_DUF1730"/>
</dbReference>
<comment type="caution">
    <text evidence="9">Lacks conserved residue(s) required for the propagation of feature annotation.</text>
</comment>
<keyword evidence="9" id="KW-0846">Cobalamin</keyword>
<dbReference type="InterPro" id="IPR011989">
    <property type="entry name" value="ARM-like"/>
</dbReference>
<keyword evidence="9" id="KW-0170">Cobalt</keyword>
<feature type="binding site" evidence="9">
    <location>
        <position position="57"/>
    </location>
    <ligand>
        <name>cob(II)alamin</name>
        <dbReference type="ChEBI" id="CHEBI:16304"/>
    </ligand>
</feature>
<dbReference type="PROSITE" id="PS51379">
    <property type="entry name" value="4FE4S_FER_2"/>
    <property type="match status" value="1"/>
</dbReference>
<keyword evidence="5 9" id="KW-0671">Queuosine biosynthesis</keyword>
<name>A0ABT5W4N7_9BACL</name>
<feature type="binding site" evidence="9">
    <location>
        <position position="214"/>
    </location>
    <ligand>
        <name>[4Fe-4S] cluster</name>
        <dbReference type="ChEBI" id="CHEBI:49883"/>
        <label>2</label>
    </ligand>
</feature>
<feature type="binding site" evidence="9">
    <location>
        <position position="222"/>
    </location>
    <ligand>
        <name>tRNA</name>
        <dbReference type="ChEBI" id="CHEBI:17843"/>
    </ligand>
</feature>
<dbReference type="SUPFAM" id="SSF54862">
    <property type="entry name" value="4Fe-4S ferredoxins"/>
    <property type="match status" value="1"/>
</dbReference>
<comment type="pathway">
    <text evidence="9">tRNA modification; tRNA-queuosine biosynthesis.</text>
</comment>
<dbReference type="NCBIfam" id="TIGR00276">
    <property type="entry name" value="tRNA epoxyqueuosine(34) reductase QueG"/>
    <property type="match status" value="1"/>
</dbReference>
<evidence type="ECO:0000256" key="1">
    <source>
        <dbReference type="ARBA" id="ARBA00022485"/>
    </source>
</evidence>
<feature type="active site" description="Proton donor" evidence="9">
    <location>
        <position position="134"/>
    </location>
</feature>
<dbReference type="Pfam" id="PF13484">
    <property type="entry name" value="Fer4_16"/>
    <property type="match status" value="1"/>
</dbReference>
<proteinExistence type="inferred from homology"/>
<dbReference type="GO" id="GO:0052693">
    <property type="term" value="F:epoxyqueuosine reductase activity"/>
    <property type="evidence" value="ECO:0007669"/>
    <property type="project" value="UniProtKB-EC"/>
</dbReference>
<feature type="binding site" evidence="9">
    <location>
        <position position="240"/>
    </location>
    <ligand>
        <name>[4Fe-4S] cluster</name>
        <dbReference type="ChEBI" id="CHEBI:49883"/>
        <label>2</label>
    </ligand>
</feature>
<keyword evidence="8 9" id="KW-0411">Iron-sulfur</keyword>
<evidence type="ECO:0000256" key="4">
    <source>
        <dbReference type="ARBA" id="ARBA00022723"/>
    </source>
</evidence>
<feature type="binding site" evidence="9">
    <location>
        <position position="97"/>
    </location>
    <ligand>
        <name>cob(II)alamin</name>
        <dbReference type="ChEBI" id="CHEBI:16304"/>
    </ligand>
</feature>
<feature type="binding site" evidence="9">
    <location>
        <position position="198"/>
    </location>
    <ligand>
        <name>[4Fe-4S] cluster</name>
        <dbReference type="ChEBI" id="CHEBI:49883"/>
        <label>2</label>
    </ligand>
</feature>
<keyword evidence="6 9" id="KW-0560">Oxidoreductase</keyword>
<evidence type="ECO:0000256" key="8">
    <source>
        <dbReference type="ARBA" id="ARBA00023014"/>
    </source>
</evidence>
<feature type="binding site" evidence="9">
    <location>
        <position position="194"/>
    </location>
    <ligand>
        <name>[4Fe-4S] cluster</name>
        <dbReference type="ChEBI" id="CHEBI:49883"/>
        <label>1</label>
    </ligand>
</feature>
<dbReference type="SUPFAM" id="SSF48371">
    <property type="entry name" value="ARM repeat"/>
    <property type="match status" value="1"/>
</dbReference>
<feature type="binding site" evidence="9">
    <location>
        <position position="169"/>
    </location>
    <ligand>
        <name>cob(II)alamin</name>
        <dbReference type="ChEBI" id="CHEBI:16304"/>
    </ligand>
</feature>
<keyword evidence="7 9" id="KW-0408">Iron</keyword>
<evidence type="ECO:0000256" key="7">
    <source>
        <dbReference type="ARBA" id="ARBA00023004"/>
    </source>
</evidence>
<dbReference type="InterPro" id="IPR004155">
    <property type="entry name" value="PBS_lyase_HEAT"/>
</dbReference>
<evidence type="ECO:0000313" key="11">
    <source>
        <dbReference type="EMBL" id="MDE8564276.1"/>
    </source>
</evidence>
<organism evidence="11 12">
    <name type="scientific">Anoxybacteroides rupiense</name>
    <dbReference type="NCBI Taxonomy" id="311460"/>
    <lineage>
        <taxon>Bacteria</taxon>
        <taxon>Bacillati</taxon>
        <taxon>Bacillota</taxon>
        <taxon>Bacilli</taxon>
        <taxon>Bacillales</taxon>
        <taxon>Anoxybacillaceae</taxon>
        <taxon>Anoxybacteroides</taxon>
    </lineage>
</organism>
<sequence length="389" mass="43823">MDVKKLKEDIIQYSQTIGIDKIGFASADPFVELKERLRLQQQLGYQSGFEEPDIEKRTDPALLLDEAKSIISIALAYPSKMKNAPRSTKEEKRGIFCRASWGTDYHIILQERLLKLKEFILERVPNAKVKSMVDTGELADRAVAERAGIGWSGKNCAIITPEFGSYVYLGEMITNIPLPPDNPIENRCGSCTKCLDACPTGALVQGGQLNAQRCIAFLTQTKGFIADEFREKIGNRLYGCDTCQTVCPENKGKDFHFHEEMEPDPEVVKPLLKPLLHMTNREFREKFGTLSGAWRGKKPIQRNAILALAHFQDRTAIPDLLKLLKEDSRPVIRGTAAWALGKIGDENVMPILEEALQIEKDEEVLREIKKGLQLLMNRRKDGKNQPTIT</sequence>
<comment type="catalytic activity">
    <reaction evidence="9">
        <text>epoxyqueuosine(34) in tRNA + AH2 = queuosine(34) in tRNA + A + H2O</text>
        <dbReference type="Rhea" id="RHEA:32159"/>
        <dbReference type="Rhea" id="RHEA-COMP:18571"/>
        <dbReference type="Rhea" id="RHEA-COMP:18582"/>
        <dbReference type="ChEBI" id="CHEBI:13193"/>
        <dbReference type="ChEBI" id="CHEBI:15377"/>
        <dbReference type="ChEBI" id="CHEBI:17499"/>
        <dbReference type="ChEBI" id="CHEBI:194431"/>
        <dbReference type="ChEBI" id="CHEBI:194443"/>
        <dbReference type="EC" id="1.17.99.6"/>
    </reaction>
</comment>
<feature type="binding site" evidence="9">
    <location>
        <position position="280"/>
    </location>
    <ligand>
        <name>tRNA</name>
        <dbReference type="ChEBI" id="CHEBI:17843"/>
    </ligand>
</feature>
<comment type="cofactor">
    <cofactor evidence="9">
        <name>[4Fe-4S] cluster</name>
        <dbReference type="ChEBI" id="CHEBI:49883"/>
    </cofactor>
    <text evidence="9">Binds 2 [4Fe-4S] clusters per monomer.</text>
</comment>
<keyword evidence="1 9" id="KW-0004">4Fe-4S</keyword>
<evidence type="ECO:0000256" key="3">
    <source>
        <dbReference type="ARBA" id="ARBA00022694"/>
    </source>
</evidence>
<dbReference type="InterPro" id="IPR017900">
    <property type="entry name" value="4Fe4S_Fe_S_CS"/>
</dbReference>
<evidence type="ECO:0000313" key="12">
    <source>
        <dbReference type="Proteomes" id="UP001213979"/>
    </source>
</evidence>
<dbReference type="InterPro" id="IPR017896">
    <property type="entry name" value="4Fe4S_Fe-S-bd"/>
</dbReference>
<evidence type="ECO:0000256" key="6">
    <source>
        <dbReference type="ARBA" id="ARBA00023002"/>
    </source>
</evidence>
<evidence type="ECO:0000256" key="9">
    <source>
        <dbReference type="HAMAP-Rule" id="MF_00916"/>
    </source>
</evidence>
<evidence type="ECO:0000256" key="5">
    <source>
        <dbReference type="ARBA" id="ARBA00022785"/>
    </source>
</evidence>
<keyword evidence="12" id="KW-1185">Reference proteome</keyword>
<feature type="binding site" evidence="9">
    <location>
        <position position="152"/>
    </location>
    <ligand>
        <name>cob(II)alamin</name>
        <dbReference type="ChEBI" id="CHEBI:16304"/>
    </ligand>
</feature>
<comment type="subunit">
    <text evidence="9">Monomer.</text>
</comment>
<dbReference type="Pfam" id="PF08331">
    <property type="entry name" value="QueG_DUF1730"/>
    <property type="match status" value="1"/>
</dbReference>
<feature type="binding site" evidence="9">
    <location>
        <position position="243"/>
    </location>
    <ligand>
        <name>[4Fe-4S] cluster</name>
        <dbReference type="ChEBI" id="CHEBI:49883"/>
        <label>2</label>
    </ligand>
</feature>
<evidence type="ECO:0000259" key="10">
    <source>
        <dbReference type="PROSITE" id="PS51379"/>
    </source>
</evidence>
<feature type="binding site" evidence="9">
    <location>
        <position position="297"/>
    </location>
    <ligand>
        <name>tRNA</name>
        <dbReference type="ChEBI" id="CHEBI:17843"/>
    </ligand>
</feature>
<keyword evidence="2 9" id="KW-0963">Cytoplasm</keyword>